<evidence type="ECO:0000256" key="5">
    <source>
        <dbReference type="ARBA" id="ARBA00023136"/>
    </source>
</evidence>
<feature type="domain" description="Polysaccharide chain length determinant N-terminal" evidence="7">
    <location>
        <begin position="45"/>
        <end position="98"/>
    </location>
</feature>
<keyword evidence="2" id="KW-1003">Cell membrane</keyword>
<dbReference type="EMBL" id="CP011568">
    <property type="protein sequence ID" value="AKJ69022.1"/>
    <property type="molecule type" value="Genomic_DNA"/>
</dbReference>
<dbReference type="STRING" id="445709.ABW99_13205"/>
<protein>
    <recommendedName>
        <fullName evidence="7">Polysaccharide chain length determinant N-terminal domain-containing protein</fullName>
    </recommendedName>
</protein>
<name>A0A0G3EUL6_9BURK</name>
<accession>A0A0G3EUL6</accession>
<dbReference type="PATRIC" id="fig|445709.3.peg.2798"/>
<keyword evidence="4 6" id="KW-1133">Transmembrane helix</keyword>
<comment type="subcellular location">
    <subcellularLocation>
        <location evidence="1">Cell membrane</location>
        <topology evidence="1">Multi-pass membrane protein</topology>
    </subcellularLocation>
</comment>
<keyword evidence="5 6" id="KW-0472">Membrane</keyword>
<dbReference type="AlphaFoldDB" id="A0A0G3EUL6"/>
<evidence type="ECO:0000313" key="9">
    <source>
        <dbReference type="Proteomes" id="UP000036700"/>
    </source>
</evidence>
<dbReference type="InterPro" id="IPR003856">
    <property type="entry name" value="LPS_length_determ_N"/>
</dbReference>
<evidence type="ECO:0000259" key="7">
    <source>
        <dbReference type="Pfam" id="PF02706"/>
    </source>
</evidence>
<gene>
    <name evidence="8" type="ORF">ABW99_13205</name>
</gene>
<feature type="transmembrane region" description="Helical" evidence="6">
    <location>
        <begin position="60"/>
        <end position="82"/>
    </location>
</feature>
<evidence type="ECO:0000313" key="8">
    <source>
        <dbReference type="EMBL" id="AKJ69022.1"/>
    </source>
</evidence>
<proteinExistence type="predicted"/>
<dbReference type="InterPro" id="IPR050445">
    <property type="entry name" value="Bact_polysacc_biosynth/exp"/>
</dbReference>
<dbReference type="Pfam" id="PF02706">
    <property type="entry name" value="Wzz"/>
    <property type="match status" value="1"/>
</dbReference>
<dbReference type="PANTHER" id="PTHR32309">
    <property type="entry name" value="TYROSINE-PROTEIN KINASE"/>
    <property type="match status" value="1"/>
</dbReference>
<sequence>MAHNGEHLPVPLRQKHDLCLAPFSTDPRTTAMQSHITNPDETYDDEISLADIVAFIVKHLYLIIAFALTGLLLGTGLSWMSLNQWQANADLQVGQIQYAGGGAQPVLIEPVAQTVARVESRSFQDALLKSQNQDPADDTAPLVKLVRKTLTAKAVVGTSLVHLSVRGFTPDQSKALLQASEKMLIAIHAEEADSLLSEFRARLARVDQELTENDVQIKRLNDAIAQRAKAPAAAHGANDALLLGLMSKASQDRQDLMKRKTALEEQLNPNLSFISKPLGDITVSDKPVYPLPVLFAVTGLAIGLLVGLGLGWLRDLRQRGWQT</sequence>
<dbReference type="GO" id="GO:0004713">
    <property type="term" value="F:protein tyrosine kinase activity"/>
    <property type="evidence" value="ECO:0007669"/>
    <property type="project" value="TreeGrafter"/>
</dbReference>
<feature type="transmembrane region" description="Helical" evidence="6">
    <location>
        <begin position="291"/>
        <end position="313"/>
    </location>
</feature>
<keyword evidence="3 6" id="KW-0812">Transmembrane</keyword>
<evidence type="ECO:0000256" key="2">
    <source>
        <dbReference type="ARBA" id="ARBA00022475"/>
    </source>
</evidence>
<reference evidence="9" key="1">
    <citation type="submission" date="2015-06" db="EMBL/GenBank/DDBJ databases">
        <authorList>
            <person name="Lim Y.L."/>
            <person name="Ee R."/>
            <person name="Yong D."/>
            <person name="How K.Y."/>
            <person name="Yin W.F."/>
            <person name="Chan K.G."/>
        </authorList>
    </citation>
    <scope>NUCLEOTIDE SEQUENCE [LARGE SCALE GENOMIC DNA]</scope>
    <source>
        <strain evidence="9">DSM 25325</strain>
    </source>
</reference>
<dbReference type="KEGG" id="ptx:ABW99_13205"/>
<evidence type="ECO:0000256" key="4">
    <source>
        <dbReference type="ARBA" id="ARBA00022989"/>
    </source>
</evidence>
<dbReference type="Proteomes" id="UP000036700">
    <property type="component" value="Chromosome"/>
</dbReference>
<dbReference type="RefSeq" id="WP_047214919.1">
    <property type="nucleotide sequence ID" value="NZ_CP011568.3"/>
</dbReference>
<dbReference type="GO" id="GO:0005886">
    <property type="term" value="C:plasma membrane"/>
    <property type="evidence" value="ECO:0007669"/>
    <property type="project" value="UniProtKB-SubCell"/>
</dbReference>
<evidence type="ECO:0000256" key="1">
    <source>
        <dbReference type="ARBA" id="ARBA00004651"/>
    </source>
</evidence>
<organism evidence="8 9">
    <name type="scientific">Pandoraea thiooxydans</name>
    <dbReference type="NCBI Taxonomy" id="445709"/>
    <lineage>
        <taxon>Bacteria</taxon>
        <taxon>Pseudomonadati</taxon>
        <taxon>Pseudomonadota</taxon>
        <taxon>Betaproteobacteria</taxon>
        <taxon>Burkholderiales</taxon>
        <taxon>Burkholderiaceae</taxon>
        <taxon>Pandoraea</taxon>
    </lineage>
</organism>
<keyword evidence="9" id="KW-1185">Reference proteome</keyword>
<evidence type="ECO:0000256" key="6">
    <source>
        <dbReference type="SAM" id="Phobius"/>
    </source>
</evidence>
<dbReference type="PANTHER" id="PTHR32309:SF13">
    <property type="entry name" value="FERRIC ENTEROBACTIN TRANSPORT PROTEIN FEPE"/>
    <property type="match status" value="1"/>
</dbReference>
<evidence type="ECO:0000256" key="3">
    <source>
        <dbReference type="ARBA" id="ARBA00022692"/>
    </source>
</evidence>